<evidence type="ECO:0008006" key="4">
    <source>
        <dbReference type="Google" id="ProtNLM"/>
    </source>
</evidence>
<evidence type="ECO:0000313" key="3">
    <source>
        <dbReference type="Proteomes" id="UP001465668"/>
    </source>
</evidence>
<dbReference type="EMBL" id="JARVKM010000014">
    <property type="protein sequence ID" value="KAK9778770.1"/>
    <property type="molecule type" value="Genomic_DNA"/>
</dbReference>
<protein>
    <recommendedName>
        <fullName evidence="4">Glycine zipper 2TM domain-containing protein</fullName>
    </recommendedName>
</protein>
<sequence>MSRYDDRGRPFRDRSPDYAYAGGSGVPPRVPSPGHTTFIPPAAGSHARLEYEPQTPYYPPPPPNYNKLQIPDARARPRSLPPPADYRRSRSRHGRGRDDDDQYHDDRSRDRSPIGKAKKVLENTFTDSTTGLGVGVLGALVGGLAAHEAAEATSRHGGGHHNDAQRRNQLLSTVVGAAVGALGANAVEKRLELNREKTNVKQDKWEQKWGRRSGDGFDRPRSGGGGRNELDLEAGDDGYGRRSRPGSRGLQREVDPDARSWKNVEDWVYDSRDGDRSRDRRGRRSEDAYRY</sequence>
<feature type="region of interest" description="Disordered" evidence="1">
    <location>
        <begin position="198"/>
        <end position="257"/>
    </location>
</feature>
<feature type="region of interest" description="Disordered" evidence="1">
    <location>
        <begin position="1"/>
        <end position="118"/>
    </location>
</feature>
<evidence type="ECO:0000313" key="2">
    <source>
        <dbReference type="EMBL" id="KAK9778770.1"/>
    </source>
</evidence>
<gene>
    <name evidence="2" type="ORF">SCAR479_04393</name>
</gene>
<organism evidence="2 3">
    <name type="scientific">Seiridium cardinale</name>
    <dbReference type="NCBI Taxonomy" id="138064"/>
    <lineage>
        <taxon>Eukaryota</taxon>
        <taxon>Fungi</taxon>
        <taxon>Dikarya</taxon>
        <taxon>Ascomycota</taxon>
        <taxon>Pezizomycotina</taxon>
        <taxon>Sordariomycetes</taxon>
        <taxon>Xylariomycetidae</taxon>
        <taxon>Amphisphaeriales</taxon>
        <taxon>Sporocadaceae</taxon>
        <taxon>Seiridium</taxon>
    </lineage>
</organism>
<comment type="caution">
    <text evidence="2">The sequence shown here is derived from an EMBL/GenBank/DDBJ whole genome shotgun (WGS) entry which is preliminary data.</text>
</comment>
<dbReference type="Proteomes" id="UP001465668">
    <property type="component" value="Unassembled WGS sequence"/>
</dbReference>
<feature type="compositionally biased region" description="Basic and acidic residues" evidence="1">
    <location>
        <begin position="198"/>
        <end position="221"/>
    </location>
</feature>
<feature type="compositionally biased region" description="Basic and acidic residues" evidence="1">
    <location>
        <begin position="1"/>
        <end position="16"/>
    </location>
</feature>
<accession>A0ABR2XY91</accession>
<proteinExistence type="predicted"/>
<name>A0ABR2XY91_9PEZI</name>
<keyword evidence="3" id="KW-1185">Reference proteome</keyword>
<evidence type="ECO:0000256" key="1">
    <source>
        <dbReference type="SAM" id="MobiDB-lite"/>
    </source>
</evidence>
<feature type="region of interest" description="Disordered" evidence="1">
    <location>
        <begin position="271"/>
        <end position="291"/>
    </location>
</feature>
<feature type="compositionally biased region" description="Basic and acidic residues" evidence="1">
    <location>
        <begin position="104"/>
        <end position="113"/>
    </location>
</feature>
<reference evidence="2 3" key="1">
    <citation type="submission" date="2024-02" db="EMBL/GenBank/DDBJ databases">
        <title>First draft genome assembly of two strains of Seiridium cardinale.</title>
        <authorList>
            <person name="Emiliani G."/>
            <person name="Scali E."/>
        </authorList>
    </citation>
    <scope>NUCLEOTIDE SEQUENCE [LARGE SCALE GENOMIC DNA]</scope>
    <source>
        <strain evidence="2 3">BM-138-000479</strain>
    </source>
</reference>